<organism evidence="5 7">
    <name type="scientific">Enterococcus silesiacus</name>
    <dbReference type="NCBI Taxonomy" id="332949"/>
    <lineage>
        <taxon>Bacteria</taxon>
        <taxon>Bacillati</taxon>
        <taxon>Bacillota</taxon>
        <taxon>Bacilli</taxon>
        <taxon>Lactobacillales</taxon>
        <taxon>Enterococcaceae</taxon>
        <taxon>Enterococcus</taxon>
    </lineage>
</organism>
<reference evidence="4 6" key="2">
    <citation type="submission" date="2015-12" db="EMBL/GenBank/DDBJ databases">
        <authorList>
            <person name="Lauer A."/>
            <person name="Humrighouse B."/>
            <person name="Loparev V."/>
            <person name="Shewmaker P.L."/>
            <person name="Whitney A.M."/>
            <person name="McLaughlin R.W."/>
        </authorList>
    </citation>
    <scope>NUCLEOTIDE SEQUENCE [LARGE SCALE GENOMIC DNA]</scope>
    <source>
        <strain evidence="4 6">LMG 23085</strain>
    </source>
</reference>
<dbReference type="KEGG" id="ess:ATZ33_07300"/>
<name>A0A0S3KAB5_9ENTE</name>
<evidence type="ECO:0000313" key="6">
    <source>
        <dbReference type="Proteomes" id="UP000065511"/>
    </source>
</evidence>
<protein>
    <recommendedName>
        <fullName evidence="3">WxL domain-containing protein</fullName>
    </recommendedName>
</protein>
<evidence type="ECO:0000313" key="5">
    <source>
        <dbReference type="EMBL" id="OJG92577.1"/>
    </source>
</evidence>
<reference evidence="5 7" key="1">
    <citation type="submission" date="2014-12" db="EMBL/GenBank/DDBJ databases">
        <title>Draft genome sequences of 29 type strains of Enterococci.</title>
        <authorList>
            <person name="Zhong Z."/>
            <person name="Sun Z."/>
            <person name="Liu W."/>
            <person name="Zhang W."/>
            <person name="Zhang H."/>
        </authorList>
    </citation>
    <scope>NUCLEOTIDE SEQUENCE [LARGE SCALE GENOMIC DNA]</scope>
    <source>
        <strain evidence="5 7">DSM 22801</strain>
    </source>
</reference>
<evidence type="ECO:0000256" key="1">
    <source>
        <dbReference type="SAM" id="MobiDB-lite"/>
    </source>
</evidence>
<dbReference type="EMBL" id="CP013614">
    <property type="protein sequence ID" value="ALS01182.1"/>
    <property type="molecule type" value="Genomic_DNA"/>
</dbReference>
<keyword evidence="2" id="KW-0732">Signal</keyword>
<dbReference type="Proteomes" id="UP000183039">
    <property type="component" value="Unassembled WGS sequence"/>
</dbReference>
<feature type="domain" description="WxL" evidence="3">
    <location>
        <begin position="31"/>
        <end position="264"/>
    </location>
</feature>
<evidence type="ECO:0000313" key="4">
    <source>
        <dbReference type="EMBL" id="ALS01182.1"/>
    </source>
</evidence>
<evidence type="ECO:0000259" key="3">
    <source>
        <dbReference type="Pfam" id="PF13731"/>
    </source>
</evidence>
<dbReference type="Pfam" id="PF13731">
    <property type="entry name" value="WxL"/>
    <property type="match status" value="1"/>
</dbReference>
<evidence type="ECO:0000313" key="7">
    <source>
        <dbReference type="Proteomes" id="UP000183039"/>
    </source>
</evidence>
<feature type="signal peptide" evidence="2">
    <location>
        <begin position="1"/>
        <end position="28"/>
    </location>
</feature>
<evidence type="ECO:0000256" key="2">
    <source>
        <dbReference type="SAM" id="SignalP"/>
    </source>
</evidence>
<dbReference type="Proteomes" id="UP000065511">
    <property type="component" value="Chromosome"/>
</dbReference>
<dbReference type="AlphaFoldDB" id="A0A0S3KAB5"/>
<accession>A0A0S3KAB5</accession>
<feature type="chain" id="PRO_5043646533" description="WxL domain-containing protein" evidence="2">
    <location>
        <begin position="29"/>
        <end position="266"/>
    </location>
</feature>
<dbReference type="OrthoDB" id="2182685at2"/>
<sequence>MKLRSLCTAAVVAGVLVASTGGAAQAFAAPGELDSTGTVTVDEGGTNGKDKTPDPEKPDEKLPEHPEIPTNPDAGALIIDQVSNLSFGKISTDTKEIKKYAAAIDLSNATPAGTGTRGAIVGWTDVRGGATVGYTVTAELTQQFTGSATNATTLANSTITYSNGMAVPEGANKNTVPSNVLNGFELAYQGGAKTVVTADKANKEGKGTYVLEFGQSADYKPGTGAPAGAPGTDASSVQLTVPTTTASNMVLDTYTAKVTWKIVAAA</sequence>
<gene>
    <name evidence="4" type="ORF">ATZ33_07300</name>
    <name evidence="5" type="ORF">RV15_GL003002</name>
</gene>
<feature type="region of interest" description="Disordered" evidence="1">
    <location>
        <begin position="34"/>
        <end position="72"/>
    </location>
</feature>
<keyword evidence="6" id="KW-1185">Reference proteome</keyword>
<feature type="compositionally biased region" description="Basic and acidic residues" evidence="1">
    <location>
        <begin position="48"/>
        <end position="67"/>
    </location>
</feature>
<proteinExistence type="predicted"/>
<dbReference type="RefSeq" id="WP_071876963.1">
    <property type="nucleotide sequence ID" value="NZ_JXLC01000005.1"/>
</dbReference>
<dbReference type="InterPro" id="IPR027994">
    <property type="entry name" value="WxL_dom"/>
</dbReference>
<dbReference type="EMBL" id="JXLC01000005">
    <property type="protein sequence ID" value="OJG92577.1"/>
    <property type="molecule type" value="Genomic_DNA"/>
</dbReference>